<organism evidence="2 3">
    <name type="scientific">Jiella sonneratiae</name>
    <dbReference type="NCBI Taxonomy" id="2816856"/>
    <lineage>
        <taxon>Bacteria</taxon>
        <taxon>Pseudomonadati</taxon>
        <taxon>Pseudomonadota</taxon>
        <taxon>Alphaproteobacteria</taxon>
        <taxon>Hyphomicrobiales</taxon>
        <taxon>Aurantimonadaceae</taxon>
        <taxon>Jiella</taxon>
    </lineage>
</organism>
<dbReference type="Proteomes" id="UP000664288">
    <property type="component" value="Unassembled WGS sequence"/>
</dbReference>
<reference evidence="2 3" key="1">
    <citation type="submission" date="2021-03" db="EMBL/GenBank/DDBJ databases">
        <title>Whole genome sequence of Jiella sp. MQZ13P-4.</title>
        <authorList>
            <person name="Tuo L."/>
        </authorList>
    </citation>
    <scope>NUCLEOTIDE SEQUENCE [LARGE SCALE GENOMIC DNA]</scope>
    <source>
        <strain evidence="2 3">MQZ13P-4</strain>
    </source>
</reference>
<proteinExistence type="predicted"/>
<keyword evidence="1" id="KW-0732">Signal</keyword>
<evidence type="ECO:0000256" key="1">
    <source>
        <dbReference type="SAM" id="SignalP"/>
    </source>
</evidence>
<keyword evidence="3" id="KW-1185">Reference proteome</keyword>
<evidence type="ECO:0000313" key="2">
    <source>
        <dbReference type="EMBL" id="MBO0903632.1"/>
    </source>
</evidence>
<evidence type="ECO:0000313" key="3">
    <source>
        <dbReference type="Proteomes" id="UP000664288"/>
    </source>
</evidence>
<accession>A0ABS3J1T8</accession>
<feature type="chain" id="PRO_5046621164" evidence="1">
    <location>
        <begin position="36"/>
        <end position="208"/>
    </location>
</feature>
<name>A0ABS3J1T8_9HYPH</name>
<feature type="signal peptide" evidence="1">
    <location>
        <begin position="1"/>
        <end position="35"/>
    </location>
</feature>
<dbReference type="Gene3D" id="1.10.220.30">
    <property type="match status" value="1"/>
</dbReference>
<protein>
    <submittedName>
        <fullName evidence="2">MotE family protein</fullName>
    </submittedName>
</protein>
<comment type="caution">
    <text evidence="2">The sequence shown here is derived from an EMBL/GenBank/DDBJ whole genome shotgun (WGS) entry which is preliminary data.</text>
</comment>
<dbReference type="SUPFAM" id="SSF158791">
    <property type="entry name" value="MgtE N-terminal domain-like"/>
    <property type="match status" value="1"/>
</dbReference>
<dbReference type="RefSeq" id="WP_207350259.1">
    <property type="nucleotide sequence ID" value="NZ_JAFMPY010000006.1"/>
</dbReference>
<gene>
    <name evidence="2" type="ORF">J1C47_08250</name>
</gene>
<dbReference type="EMBL" id="JAFMPY010000006">
    <property type="protein sequence ID" value="MBO0903632.1"/>
    <property type="molecule type" value="Genomic_DNA"/>
</dbReference>
<sequence>MMKMTKVTGTVFGVGALQAFVAAAALLATLTAANAAGGEKKPQEKPVIPPQEVRVLDENGNPVEGPKPATEVEKYCLNIADRAQEKRYALQQAKLKEIETQVTTQIDELEKRRADYEIWLAERKKFLDSASVIVVDIYAKMNSSAAAGQLAKLDRDAAASVLVKLKPRQASSILSEMDASTAAEIAGRIVQKTAAGTNAAPPAAEKRS</sequence>